<dbReference type="Gene3D" id="1.10.3970.10">
    <property type="entry name" value="BSD domain"/>
    <property type="match status" value="1"/>
</dbReference>
<reference evidence="3 4" key="1">
    <citation type="journal article" date="2013" name="Nature">
        <title>Insights into bilaterian evolution from three spiralian genomes.</title>
        <authorList>
            <person name="Simakov O."/>
            <person name="Marletaz F."/>
            <person name="Cho S.J."/>
            <person name="Edsinger-Gonzales E."/>
            <person name="Havlak P."/>
            <person name="Hellsten U."/>
            <person name="Kuo D.H."/>
            <person name="Larsson T."/>
            <person name="Lv J."/>
            <person name="Arendt D."/>
            <person name="Savage R."/>
            <person name="Osoegawa K."/>
            <person name="de Jong P."/>
            <person name="Grimwood J."/>
            <person name="Chapman J.A."/>
            <person name="Shapiro H."/>
            <person name="Aerts A."/>
            <person name="Otillar R.P."/>
            <person name="Terry A.Y."/>
            <person name="Boore J.L."/>
            <person name="Grigoriev I.V."/>
            <person name="Lindberg D.R."/>
            <person name="Seaver E.C."/>
            <person name="Weisblat D.A."/>
            <person name="Putnam N.H."/>
            <person name="Rokhsar D.S."/>
        </authorList>
    </citation>
    <scope>NUCLEOTIDE SEQUENCE [LARGE SCALE GENOMIC DNA]</scope>
</reference>
<feature type="compositionally biased region" description="Basic and acidic residues" evidence="1">
    <location>
        <begin position="13"/>
        <end position="76"/>
    </location>
</feature>
<dbReference type="OMA" id="DTCNLNQ"/>
<evidence type="ECO:0000313" key="3">
    <source>
        <dbReference type="EMBL" id="ESO88922.1"/>
    </source>
</evidence>
<organism evidence="3 4">
    <name type="scientific">Lottia gigantea</name>
    <name type="common">Giant owl limpet</name>
    <dbReference type="NCBI Taxonomy" id="225164"/>
    <lineage>
        <taxon>Eukaryota</taxon>
        <taxon>Metazoa</taxon>
        <taxon>Spiralia</taxon>
        <taxon>Lophotrochozoa</taxon>
        <taxon>Mollusca</taxon>
        <taxon>Gastropoda</taxon>
        <taxon>Patellogastropoda</taxon>
        <taxon>Lottioidea</taxon>
        <taxon>Lottiidae</taxon>
        <taxon>Lottia</taxon>
    </lineage>
</organism>
<feature type="domain" description="BSD" evidence="2">
    <location>
        <begin position="189"/>
        <end position="241"/>
    </location>
</feature>
<dbReference type="GO" id="GO:0005634">
    <property type="term" value="C:nucleus"/>
    <property type="evidence" value="ECO:0007669"/>
    <property type="project" value="TreeGrafter"/>
</dbReference>
<feature type="compositionally biased region" description="Low complexity" evidence="1">
    <location>
        <begin position="259"/>
        <end position="269"/>
    </location>
</feature>
<dbReference type="InterPro" id="IPR005607">
    <property type="entry name" value="BSD_dom"/>
</dbReference>
<dbReference type="AlphaFoldDB" id="V3ZX33"/>
<dbReference type="GO" id="GO:0048172">
    <property type="term" value="P:regulation of short-term neuronal synaptic plasticity"/>
    <property type="evidence" value="ECO:0007669"/>
    <property type="project" value="TreeGrafter"/>
</dbReference>
<dbReference type="OrthoDB" id="47923at2759"/>
<dbReference type="HOGENOM" id="CLU_046184_1_0_1"/>
<dbReference type="GeneID" id="20246173"/>
<dbReference type="RefSeq" id="XP_009059973.1">
    <property type="nucleotide sequence ID" value="XM_009061725.1"/>
</dbReference>
<proteinExistence type="predicted"/>
<name>V3ZX33_LOTGI</name>
<dbReference type="GO" id="GO:0045202">
    <property type="term" value="C:synapse"/>
    <property type="evidence" value="ECO:0007669"/>
    <property type="project" value="TreeGrafter"/>
</dbReference>
<feature type="compositionally biased region" description="Polar residues" evidence="1">
    <location>
        <begin position="249"/>
        <end position="258"/>
    </location>
</feature>
<gene>
    <name evidence="3" type="ORF">LOTGIDRAFT_209828</name>
</gene>
<feature type="region of interest" description="Disordered" evidence="1">
    <location>
        <begin position="249"/>
        <end position="304"/>
    </location>
</feature>
<feature type="region of interest" description="Disordered" evidence="1">
    <location>
        <begin position="1"/>
        <end position="81"/>
    </location>
</feature>
<sequence length="372" mass="42267">MFSSVTSWLGVGEKSEELKPQVKGENKENDGNDKENIKSEKIENVNKKSDSDAVDGDKSESAKNEQKAEVEGENHSEPSNQQILEDVSAKALNTAKEWGSYLYSFGKIAGKTVADTAKQFKTTVEEKTILGDFSKEHEKFLAEKKEEKRHQEAAVPPWVGYNEEETMRQQILALSQDKRNFLRNPPSGVQFQFDFQAMYPIAMATLQEDLNLKEKRFDLVPKQVSEEVFWRNYFYRVSLIKQSTQLTSMAQQTGTTGESRSSSSSRRSSAGSENKADVKPIPNNETEDVSHQPESPNENEFISDAFSDNNMDEEALKKEMELLGVKEDDAWEKELQQELQEYEVVDESGADMEDDLEQEILKQIEQEANMIS</sequence>
<dbReference type="InterPro" id="IPR051494">
    <property type="entry name" value="BSD_domain-containing"/>
</dbReference>
<dbReference type="GO" id="GO:0038203">
    <property type="term" value="P:TORC2 signaling"/>
    <property type="evidence" value="ECO:0007669"/>
    <property type="project" value="TreeGrafter"/>
</dbReference>
<dbReference type="InterPro" id="IPR035925">
    <property type="entry name" value="BSD_dom_sf"/>
</dbReference>
<dbReference type="Pfam" id="PF03909">
    <property type="entry name" value="BSD"/>
    <property type="match status" value="1"/>
</dbReference>
<dbReference type="PROSITE" id="PS50858">
    <property type="entry name" value="BSD"/>
    <property type="match status" value="1"/>
</dbReference>
<evidence type="ECO:0000256" key="1">
    <source>
        <dbReference type="SAM" id="MobiDB-lite"/>
    </source>
</evidence>
<evidence type="ECO:0000259" key="2">
    <source>
        <dbReference type="PROSITE" id="PS50858"/>
    </source>
</evidence>
<dbReference type="Proteomes" id="UP000030746">
    <property type="component" value="Unassembled WGS sequence"/>
</dbReference>
<dbReference type="PANTHER" id="PTHR16019:SF6">
    <property type="entry name" value="SYNAPSE-ASSOCIATED PROTEIN 1"/>
    <property type="match status" value="1"/>
</dbReference>
<dbReference type="EMBL" id="KB202619">
    <property type="protein sequence ID" value="ESO88922.1"/>
    <property type="molecule type" value="Genomic_DNA"/>
</dbReference>
<protein>
    <recommendedName>
        <fullName evidence="2">BSD domain-containing protein</fullName>
    </recommendedName>
</protein>
<dbReference type="CTD" id="20246173"/>
<dbReference type="GO" id="GO:0005794">
    <property type="term" value="C:Golgi apparatus"/>
    <property type="evidence" value="ECO:0007669"/>
    <property type="project" value="TreeGrafter"/>
</dbReference>
<dbReference type="STRING" id="225164.V3ZX33"/>
<dbReference type="PANTHER" id="PTHR16019">
    <property type="entry name" value="SYNAPSE-ASSOCIATED PROTEIN"/>
    <property type="match status" value="1"/>
</dbReference>
<accession>V3ZX33</accession>
<evidence type="ECO:0000313" key="4">
    <source>
        <dbReference type="Proteomes" id="UP000030746"/>
    </source>
</evidence>
<dbReference type="SUPFAM" id="SSF140383">
    <property type="entry name" value="BSD domain-like"/>
    <property type="match status" value="1"/>
</dbReference>
<dbReference type="SMART" id="SM00751">
    <property type="entry name" value="BSD"/>
    <property type="match status" value="1"/>
</dbReference>
<keyword evidence="4" id="KW-1185">Reference proteome</keyword>
<dbReference type="KEGG" id="lgi:LOTGIDRAFT_209828"/>